<dbReference type="HOGENOM" id="CLU_1320833_0_0_1"/>
<keyword evidence="1" id="KW-0175">Coiled coil</keyword>
<feature type="coiled-coil region" evidence="1">
    <location>
        <begin position="61"/>
        <end position="102"/>
    </location>
</feature>
<organism evidence="3 4">
    <name type="scientific">Coprinopsis cinerea (strain Okayama-7 / 130 / ATCC MYA-4618 / FGSC 9003)</name>
    <name type="common">Inky cap fungus</name>
    <name type="synonym">Hormographiella aspergillata</name>
    <dbReference type="NCBI Taxonomy" id="240176"/>
    <lineage>
        <taxon>Eukaryota</taxon>
        <taxon>Fungi</taxon>
        <taxon>Dikarya</taxon>
        <taxon>Basidiomycota</taxon>
        <taxon>Agaricomycotina</taxon>
        <taxon>Agaricomycetes</taxon>
        <taxon>Agaricomycetidae</taxon>
        <taxon>Agaricales</taxon>
        <taxon>Agaricineae</taxon>
        <taxon>Psathyrellaceae</taxon>
        <taxon>Coprinopsis</taxon>
    </lineage>
</organism>
<name>A8N8N3_COPC7</name>
<evidence type="ECO:0000313" key="3">
    <source>
        <dbReference type="EMBL" id="EAU90652.2"/>
    </source>
</evidence>
<proteinExistence type="predicted"/>
<evidence type="ECO:0000313" key="4">
    <source>
        <dbReference type="Proteomes" id="UP000001861"/>
    </source>
</evidence>
<accession>A8N8N3</accession>
<reference evidence="3 4" key="1">
    <citation type="journal article" date="2010" name="Proc. Natl. Acad. Sci. U.S.A.">
        <title>Insights into evolution of multicellular fungi from the assembled chromosomes of the mushroom Coprinopsis cinerea (Coprinus cinereus).</title>
        <authorList>
            <person name="Stajich J.E."/>
            <person name="Wilke S.K."/>
            <person name="Ahren D."/>
            <person name="Au C.H."/>
            <person name="Birren B.W."/>
            <person name="Borodovsky M."/>
            <person name="Burns C."/>
            <person name="Canback B."/>
            <person name="Casselton L.A."/>
            <person name="Cheng C.K."/>
            <person name="Deng J."/>
            <person name="Dietrich F.S."/>
            <person name="Fargo D.C."/>
            <person name="Farman M.L."/>
            <person name="Gathman A.C."/>
            <person name="Goldberg J."/>
            <person name="Guigo R."/>
            <person name="Hoegger P.J."/>
            <person name="Hooker J.B."/>
            <person name="Huggins A."/>
            <person name="James T.Y."/>
            <person name="Kamada T."/>
            <person name="Kilaru S."/>
            <person name="Kodira C."/>
            <person name="Kues U."/>
            <person name="Kupfer D."/>
            <person name="Kwan H.S."/>
            <person name="Lomsadze A."/>
            <person name="Li W."/>
            <person name="Lilly W.W."/>
            <person name="Ma L.J."/>
            <person name="Mackey A.J."/>
            <person name="Manning G."/>
            <person name="Martin F."/>
            <person name="Muraguchi H."/>
            <person name="Natvig D.O."/>
            <person name="Palmerini H."/>
            <person name="Ramesh M.A."/>
            <person name="Rehmeyer C.J."/>
            <person name="Roe B.A."/>
            <person name="Shenoy N."/>
            <person name="Stanke M."/>
            <person name="Ter-Hovhannisyan V."/>
            <person name="Tunlid A."/>
            <person name="Velagapudi R."/>
            <person name="Vision T.J."/>
            <person name="Zeng Q."/>
            <person name="Zolan M.E."/>
            <person name="Pukkila P.J."/>
        </authorList>
    </citation>
    <scope>NUCLEOTIDE SEQUENCE [LARGE SCALE GENOMIC DNA]</scope>
    <source>
        <strain evidence="4">Okayama-7 / 130 / ATCC MYA-4618 / FGSC 9003</strain>
    </source>
</reference>
<evidence type="ECO:0000256" key="2">
    <source>
        <dbReference type="SAM" id="MobiDB-lite"/>
    </source>
</evidence>
<gene>
    <name evidence="3" type="ORF">CC1G_09892</name>
</gene>
<dbReference type="RefSeq" id="XP_001831189.2">
    <property type="nucleotide sequence ID" value="XM_001831137.2"/>
</dbReference>
<dbReference type="KEGG" id="cci:CC1G_09892"/>
<feature type="compositionally biased region" description="Polar residues" evidence="2">
    <location>
        <begin position="153"/>
        <end position="170"/>
    </location>
</feature>
<dbReference type="Proteomes" id="UP000001861">
    <property type="component" value="Unassembled WGS sequence"/>
</dbReference>
<dbReference type="InParanoid" id="A8N8N3"/>
<protein>
    <submittedName>
        <fullName evidence="3">Uncharacterized protein</fullName>
    </submittedName>
</protein>
<dbReference type="VEuPathDB" id="FungiDB:CC1G_09892"/>
<feature type="compositionally biased region" description="Basic and acidic residues" evidence="2">
    <location>
        <begin position="192"/>
        <end position="208"/>
    </location>
</feature>
<evidence type="ECO:0000256" key="1">
    <source>
        <dbReference type="SAM" id="Coils"/>
    </source>
</evidence>
<sequence>MESPTQYQQYHQGPAPVPIMQEQSQGGPIPVDVVPDGSKVGLVFRVLNPLASWTITALEPFQAMREKYEKATRQNEVFQKQLEVANAKINKLQAENDLLLDSMLINEEGLYNRFFPVSHPQDRFSGPPPEMHRRSPPIPRHAVPENLRRSRRLSNAVQPMNGGQNISPLPSNGRREHHPDSTGPKHIQSQHQFERPLEFISHDSNGRQ</sequence>
<feature type="region of interest" description="Disordered" evidence="2">
    <location>
        <begin position="118"/>
        <end position="208"/>
    </location>
</feature>
<dbReference type="GeneID" id="6007650"/>
<dbReference type="STRING" id="240176.A8N8N3"/>
<comment type="caution">
    <text evidence="3">The sequence shown here is derived from an EMBL/GenBank/DDBJ whole genome shotgun (WGS) entry which is preliminary data.</text>
</comment>
<keyword evidence="4" id="KW-1185">Reference proteome</keyword>
<dbReference type="OrthoDB" id="2442602at2759"/>
<dbReference type="AlphaFoldDB" id="A8N8N3"/>
<dbReference type="EMBL" id="AACS02000007">
    <property type="protein sequence ID" value="EAU90652.2"/>
    <property type="molecule type" value="Genomic_DNA"/>
</dbReference>